<name>A0AAN6WLC5_9PEZI</name>
<reference evidence="5" key="2">
    <citation type="submission" date="2023-05" db="EMBL/GenBank/DDBJ databases">
        <authorList>
            <consortium name="Lawrence Berkeley National Laboratory"/>
            <person name="Steindorff A."/>
            <person name="Hensen N."/>
            <person name="Bonometti L."/>
            <person name="Westerberg I."/>
            <person name="Brannstrom I.O."/>
            <person name="Guillou S."/>
            <person name="Cros-Aarteil S."/>
            <person name="Calhoun S."/>
            <person name="Haridas S."/>
            <person name="Kuo A."/>
            <person name="Mondo S."/>
            <person name="Pangilinan J."/>
            <person name="Riley R."/>
            <person name="Labutti K."/>
            <person name="Andreopoulos B."/>
            <person name="Lipzen A."/>
            <person name="Chen C."/>
            <person name="Yanf M."/>
            <person name="Daum C."/>
            <person name="Ng V."/>
            <person name="Clum A."/>
            <person name="Ohm R."/>
            <person name="Martin F."/>
            <person name="Silar P."/>
            <person name="Natvig D."/>
            <person name="Lalanne C."/>
            <person name="Gautier V."/>
            <person name="Ament-Velasquez S.L."/>
            <person name="Kruys A."/>
            <person name="Hutchinson M.I."/>
            <person name="Powell A.J."/>
            <person name="Barry K."/>
            <person name="Miller A.N."/>
            <person name="Grigoriev I.V."/>
            <person name="Debuchy R."/>
            <person name="Gladieux P."/>
            <person name="Thoren M.H."/>
            <person name="Johannesson H."/>
        </authorList>
    </citation>
    <scope>NUCLEOTIDE SEQUENCE</scope>
    <source>
        <strain evidence="5">PSN309</strain>
    </source>
</reference>
<keyword evidence="6" id="KW-1185">Reference proteome</keyword>
<organism evidence="5 6">
    <name type="scientific">Podospora australis</name>
    <dbReference type="NCBI Taxonomy" id="1536484"/>
    <lineage>
        <taxon>Eukaryota</taxon>
        <taxon>Fungi</taxon>
        <taxon>Dikarya</taxon>
        <taxon>Ascomycota</taxon>
        <taxon>Pezizomycotina</taxon>
        <taxon>Sordariomycetes</taxon>
        <taxon>Sordariomycetidae</taxon>
        <taxon>Sordariales</taxon>
        <taxon>Podosporaceae</taxon>
        <taxon>Podospora</taxon>
    </lineage>
</organism>
<evidence type="ECO:0000313" key="5">
    <source>
        <dbReference type="EMBL" id="KAK4184159.1"/>
    </source>
</evidence>
<sequence length="77" mass="8558">MQKHGLGQASRVMVFLGDIDEGKPESWGTEFNTVGRVSMLGRELRTKCAKCRTDTALYPEISAWKPGGLCEGEHIFE</sequence>
<evidence type="ECO:0000259" key="4">
    <source>
        <dbReference type="Pfam" id="PF18132"/>
    </source>
</evidence>
<reference evidence="5" key="1">
    <citation type="journal article" date="2023" name="Mol. Phylogenet. Evol.">
        <title>Genome-scale phylogeny and comparative genomics of the fungal order Sordariales.</title>
        <authorList>
            <person name="Hensen N."/>
            <person name="Bonometti L."/>
            <person name="Westerberg I."/>
            <person name="Brannstrom I.O."/>
            <person name="Guillou S."/>
            <person name="Cros-Aarteil S."/>
            <person name="Calhoun S."/>
            <person name="Haridas S."/>
            <person name="Kuo A."/>
            <person name="Mondo S."/>
            <person name="Pangilinan J."/>
            <person name="Riley R."/>
            <person name="LaButti K."/>
            <person name="Andreopoulos B."/>
            <person name="Lipzen A."/>
            <person name="Chen C."/>
            <person name="Yan M."/>
            <person name="Daum C."/>
            <person name="Ng V."/>
            <person name="Clum A."/>
            <person name="Steindorff A."/>
            <person name="Ohm R.A."/>
            <person name="Martin F."/>
            <person name="Silar P."/>
            <person name="Natvig D.O."/>
            <person name="Lalanne C."/>
            <person name="Gautier V."/>
            <person name="Ament-Velasquez S.L."/>
            <person name="Kruys A."/>
            <person name="Hutchinson M.I."/>
            <person name="Powell A.J."/>
            <person name="Barry K."/>
            <person name="Miller A.N."/>
            <person name="Grigoriev I.V."/>
            <person name="Debuchy R."/>
            <person name="Gladieux P."/>
            <person name="Hiltunen Thoren M."/>
            <person name="Johannesson H."/>
        </authorList>
    </citation>
    <scope>NUCLEOTIDE SEQUENCE</scope>
    <source>
        <strain evidence="5">PSN309</strain>
    </source>
</reference>
<proteinExistence type="predicted"/>
<dbReference type="Pfam" id="PF18132">
    <property type="entry name" value="Tyrosinase_C"/>
    <property type="match status" value="1"/>
</dbReference>
<dbReference type="AlphaFoldDB" id="A0AAN6WLC5"/>
<comment type="cofactor">
    <cofactor evidence="1">
        <name>Cu(2+)</name>
        <dbReference type="ChEBI" id="CHEBI:29036"/>
    </cofactor>
</comment>
<comment type="caution">
    <text evidence="5">The sequence shown here is derived from an EMBL/GenBank/DDBJ whole genome shotgun (WGS) entry which is preliminary data.</text>
</comment>
<protein>
    <recommendedName>
        <fullName evidence="4">Tyrosinase C-terminal domain-containing protein</fullName>
    </recommendedName>
</protein>
<feature type="domain" description="Tyrosinase C-terminal" evidence="4">
    <location>
        <begin position="2"/>
        <end position="55"/>
    </location>
</feature>
<dbReference type="Proteomes" id="UP001302126">
    <property type="component" value="Unassembled WGS sequence"/>
</dbReference>
<evidence type="ECO:0000256" key="2">
    <source>
        <dbReference type="ARBA" id="ARBA00023002"/>
    </source>
</evidence>
<evidence type="ECO:0000256" key="1">
    <source>
        <dbReference type="ARBA" id="ARBA00001973"/>
    </source>
</evidence>
<dbReference type="EMBL" id="MU864502">
    <property type="protein sequence ID" value="KAK4184159.1"/>
    <property type="molecule type" value="Genomic_DNA"/>
</dbReference>
<dbReference type="InterPro" id="IPR041640">
    <property type="entry name" value="Tyrosinase_C"/>
</dbReference>
<accession>A0AAN6WLC5</accession>
<evidence type="ECO:0000256" key="3">
    <source>
        <dbReference type="ARBA" id="ARBA00023033"/>
    </source>
</evidence>
<dbReference type="GO" id="GO:0004497">
    <property type="term" value="F:monooxygenase activity"/>
    <property type="evidence" value="ECO:0007669"/>
    <property type="project" value="UniProtKB-KW"/>
</dbReference>
<gene>
    <name evidence="5" type="ORF">QBC35DRAFT_455562</name>
</gene>
<keyword evidence="2" id="KW-0560">Oxidoreductase</keyword>
<keyword evidence="3" id="KW-0503">Monooxygenase</keyword>
<evidence type="ECO:0000313" key="6">
    <source>
        <dbReference type="Proteomes" id="UP001302126"/>
    </source>
</evidence>